<sequence length="206" mass="23133">MRTHIRDYVRNDVYLNNLQANYFADLGNGFYGQVYGGYLETMYAGVGSELLYRPLDASWALGVDVNYVKQRDWDNMMRFTDYSTPTGFVTAYWNPPTLNGVLMKLSVGQYLAKDKGATIDVAKRFDSGRGGRGMAAISNVSKDDYGEGGFSKGFYISIPFDLMTIGPNRNRAVVSWTPLTRDGGQMLSRKYQLYPMTAEREVPVGQ</sequence>
<dbReference type="AlphaFoldDB" id="A0A2X3KB16"/>
<organism evidence="1 2">
    <name type="scientific">Escherichia coli</name>
    <dbReference type="NCBI Taxonomy" id="562"/>
    <lineage>
        <taxon>Bacteria</taxon>
        <taxon>Pseudomonadati</taxon>
        <taxon>Pseudomonadota</taxon>
        <taxon>Gammaproteobacteria</taxon>
        <taxon>Enterobacterales</taxon>
        <taxon>Enterobacteriaceae</taxon>
        <taxon>Escherichia</taxon>
    </lineage>
</organism>
<dbReference type="STRING" id="585034.ECIAI1_1025"/>
<evidence type="ECO:0000313" key="1">
    <source>
        <dbReference type="EMBL" id="SQD05243.1"/>
    </source>
</evidence>
<dbReference type="Proteomes" id="UP000250991">
    <property type="component" value="Unassembled WGS sequence"/>
</dbReference>
<accession>A0A2X3KB16</accession>
<keyword evidence="1" id="KW-0449">Lipoprotein</keyword>
<gene>
    <name evidence="1" type="primary">gfcD_3</name>
    <name evidence="1" type="ORF">NCTC8009_05798</name>
</gene>
<protein>
    <submittedName>
        <fullName evidence="1">Putative lipoprotein</fullName>
    </submittedName>
</protein>
<reference evidence="1 2" key="1">
    <citation type="submission" date="2018-06" db="EMBL/GenBank/DDBJ databases">
        <authorList>
            <consortium name="Pathogen Informatics"/>
            <person name="Doyle S."/>
        </authorList>
    </citation>
    <scope>NUCLEOTIDE SEQUENCE [LARGE SCALE GENOMIC DNA]</scope>
    <source>
        <strain evidence="1 2">NCTC8009</strain>
    </source>
</reference>
<evidence type="ECO:0000313" key="2">
    <source>
        <dbReference type="Proteomes" id="UP000250991"/>
    </source>
</evidence>
<dbReference type="InterPro" id="IPR010344">
    <property type="entry name" value="YbjH"/>
</dbReference>
<proteinExistence type="predicted"/>
<dbReference type="EMBL" id="UARW01000010">
    <property type="protein sequence ID" value="SQD05243.1"/>
    <property type="molecule type" value="Genomic_DNA"/>
</dbReference>
<name>A0A2X3KB16_ECOLX</name>
<dbReference type="Pfam" id="PF06082">
    <property type="entry name" value="YjbH"/>
    <property type="match status" value="1"/>
</dbReference>